<gene>
    <name evidence="2" type="ORF">NTEN_LOCUS11114</name>
</gene>
<keyword evidence="1" id="KW-0472">Membrane</keyword>
<dbReference type="EMBL" id="CADCXU010016575">
    <property type="protein sequence ID" value="CAB0005637.1"/>
    <property type="molecule type" value="Genomic_DNA"/>
</dbReference>
<feature type="non-terminal residue" evidence="2">
    <location>
        <position position="58"/>
    </location>
</feature>
<keyword evidence="1" id="KW-0812">Transmembrane</keyword>
<reference evidence="2 3" key="1">
    <citation type="submission" date="2020-02" db="EMBL/GenBank/DDBJ databases">
        <authorList>
            <person name="Ferguson B K."/>
        </authorList>
    </citation>
    <scope>NUCLEOTIDE SEQUENCE [LARGE SCALE GENOMIC DNA]</scope>
</reference>
<evidence type="ECO:0000313" key="3">
    <source>
        <dbReference type="Proteomes" id="UP000479000"/>
    </source>
</evidence>
<dbReference type="AlphaFoldDB" id="A0A6H5GNL8"/>
<sequence>MPFPYDPQGMESITSTAVLSIASAISELAISTLLARNLEIRTSKLWLRFKVPRLLWER</sequence>
<protein>
    <submittedName>
        <fullName evidence="2">Uncharacterized protein</fullName>
    </submittedName>
</protein>
<dbReference type="Proteomes" id="UP000479000">
    <property type="component" value="Unassembled WGS sequence"/>
</dbReference>
<accession>A0A6H5GNL8</accession>
<evidence type="ECO:0000256" key="1">
    <source>
        <dbReference type="SAM" id="Phobius"/>
    </source>
</evidence>
<proteinExistence type="predicted"/>
<name>A0A6H5GNL8_9HEMI</name>
<keyword evidence="3" id="KW-1185">Reference proteome</keyword>
<organism evidence="2 3">
    <name type="scientific">Nesidiocoris tenuis</name>
    <dbReference type="NCBI Taxonomy" id="355587"/>
    <lineage>
        <taxon>Eukaryota</taxon>
        <taxon>Metazoa</taxon>
        <taxon>Ecdysozoa</taxon>
        <taxon>Arthropoda</taxon>
        <taxon>Hexapoda</taxon>
        <taxon>Insecta</taxon>
        <taxon>Pterygota</taxon>
        <taxon>Neoptera</taxon>
        <taxon>Paraneoptera</taxon>
        <taxon>Hemiptera</taxon>
        <taxon>Heteroptera</taxon>
        <taxon>Panheteroptera</taxon>
        <taxon>Cimicomorpha</taxon>
        <taxon>Miridae</taxon>
        <taxon>Dicyphina</taxon>
        <taxon>Nesidiocoris</taxon>
    </lineage>
</organism>
<keyword evidence="1" id="KW-1133">Transmembrane helix</keyword>
<feature type="transmembrane region" description="Helical" evidence="1">
    <location>
        <begin position="12"/>
        <end position="35"/>
    </location>
</feature>
<evidence type="ECO:0000313" key="2">
    <source>
        <dbReference type="EMBL" id="CAB0005637.1"/>
    </source>
</evidence>